<feature type="transmembrane region" description="Helical" evidence="1">
    <location>
        <begin position="175"/>
        <end position="194"/>
    </location>
</feature>
<gene>
    <name evidence="3" type="ORF">ED312_17885</name>
</gene>
<feature type="transmembrane region" description="Helical" evidence="1">
    <location>
        <begin position="258"/>
        <end position="279"/>
    </location>
</feature>
<keyword evidence="4" id="KW-1185">Reference proteome</keyword>
<feature type="transmembrane region" description="Helical" evidence="1">
    <location>
        <begin position="12"/>
        <end position="31"/>
    </location>
</feature>
<feature type="transmembrane region" description="Helical" evidence="1">
    <location>
        <begin position="200"/>
        <end position="221"/>
    </location>
</feature>
<dbReference type="GO" id="GO:0080120">
    <property type="term" value="P:CAAX-box protein maturation"/>
    <property type="evidence" value="ECO:0007669"/>
    <property type="project" value="UniProtKB-ARBA"/>
</dbReference>
<dbReference type="GO" id="GO:0008237">
    <property type="term" value="F:metallopeptidase activity"/>
    <property type="evidence" value="ECO:0007669"/>
    <property type="project" value="UniProtKB-KW"/>
</dbReference>
<protein>
    <submittedName>
        <fullName evidence="3">CPBP family intramembrane metalloprotease</fullName>
    </submittedName>
</protein>
<dbReference type="AlphaFoldDB" id="A0A3N0E2B4"/>
<keyword evidence="3" id="KW-0645">Protease</keyword>
<proteinExistence type="predicted"/>
<keyword evidence="1" id="KW-0472">Membrane</keyword>
<feature type="transmembrane region" description="Helical" evidence="1">
    <location>
        <begin position="43"/>
        <end position="62"/>
    </location>
</feature>
<dbReference type="RefSeq" id="WP_123217396.1">
    <property type="nucleotide sequence ID" value="NZ_RJTM01000119.1"/>
</dbReference>
<evidence type="ECO:0000313" key="3">
    <source>
        <dbReference type="EMBL" id="RNL81982.1"/>
    </source>
</evidence>
<dbReference type="InterPro" id="IPR003675">
    <property type="entry name" value="Rce1/LyrA-like_dom"/>
</dbReference>
<feature type="transmembrane region" description="Helical" evidence="1">
    <location>
        <begin position="228"/>
        <end position="246"/>
    </location>
</feature>
<sequence>MDKIDEKSSLAPVLQFLVINFASSGIFYFFIIYSGTLGAGRGFYTTGLMWCPGIAALIAMKLQKRDLSELGWKWGKTKYQLQSFLVPVLYALIAYLIIWSTGLGGFYDREFVNELTGSFGLGDIGDGLIIGLYVILIGIFGTIRSAANAMGEEIGWRGYLVPELYARYGFTRTSLISGLIWAVWHLPILLFADYNSGTPVWYAMICFFILVLSAGFIFAWYRIKSGSLWTGVILHASHNLFIQAIFTPLTVDNGNTAYFIDEFGAVLPLVTLGFAIYFWRRRRELKAFPVPQRA</sequence>
<dbReference type="EMBL" id="RJTM01000119">
    <property type="protein sequence ID" value="RNL81982.1"/>
    <property type="molecule type" value="Genomic_DNA"/>
</dbReference>
<dbReference type="GO" id="GO:0006508">
    <property type="term" value="P:proteolysis"/>
    <property type="evidence" value="ECO:0007669"/>
    <property type="project" value="UniProtKB-KW"/>
</dbReference>
<reference evidence="3 4" key="1">
    <citation type="submission" date="2018-10" db="EMBL/GenBank/DDBJ databases">
        <title>Sinomicrobium pectinilyticum sp. nov., a pectinase-producing bacterium isolated from alkaline and saline soil, and emended description of the genus Sinomicrobium.</title>
        <authorList>
            <person name="Cheng B."/>
            <person name="Li C."/>
            <person name="Lai Q."/>
            <person name="Du M."/>
            <person name="Shao Z."/>
            <person name="Xu P."/>
            <person name="Yang C."/>
        </authorList>
    </citation>
    <scope>NUCLEOTIDE SEQUENCE [LARGE SCALE GENOMIC DNA]</scope>
    <source>
        <strain evidence="3 4">5DNS001</strain>
    </source>
</reference>
<comment type="caution">
    <text evidence="3">The sequence shown here is derived from an EMBL/GenBank/DDBJ whole genome shotgun (WGS) entry which is preliminary data.</text>
</comment>
<dbReference type="Pfam" id="PF02517">
    <property type="entry name" value="Rce1-like"/>
    <property type="match status" value="1"/>
</dbReference>
<accession>A0A3N0E2B4</accession>
<dbReference type="InterPro" id="IPR042150">
    <property type="entry name" value="MmRce1-like"/>
</dbReference>
<feature type="transmembrane region" description="Helical" evidence="1">
    <location>
        <begin position="83"/>
        <end position="107"/>
    </location>
</feature>
<dbReference type="Proteomes" id="UP000267469">
    <property type="component" value="Unassembled WGS sequence"/>
</dbReference>
<keyword evidence="1" id="KW-1133">Transmembrane helix</keyword>
<keyword evidence="3" id="KW-0378">Hydrolase</keyword>
<feature type="transmembrane region" description="Helical" evidence="1">
    <location>
        <begin position="127"/>
        <end position="147"/>
    </location>
</feature>
<keyword evidence="1" id="KW-0812">Transmembrane</keyword>
<dbReference type="PANTHER" id="PTHR35797:SF1">
    <property type="entry name" value="PROTEASE"/>
    <property type="match status" value="1"/>
</dbReference>
<name>A0A3N0E2B4_SINP1</name>
<evidence type="ECO:0000313" key="4">
    <source>
        <dbReference type="Proteomes" id="UP000267469"/>
    </source>
</evidence>
<organism evidence="3 4">
    <name type="scientific">Sinomicrobium pectinilyticum</name>
    <dbReference type="NCBI Taxonomy" id="1084421"/>
    <lineage>
        <taxon>Bacteria</taxon>
        <taxon>Pseudomonadati</taxon>
        <taxon>Bacteroidota</taxon>
        <taxon>Flavobacteriia</taxon>
        <taxon>Flavobacteriales</taxon>
        <taxon>Flavobacteriaceae</taxon>
        <taxon>Sinomicrobium</taxon>
    </lineage>
</organism>
<dbReference type="OrthoDB" id="9777755at2"/>
<dbReference type="PANTHER" id="PTHR35797">
    <property type="entry name" value="PROTEASE-RELATED"/>
    <property type="match status" value="1"/>
</dbReference>
<evidence type="ECO:0000259" key="2">
    <source>
        <dbReference type="Pfam" id="PF02517"/>
    </source>
</evidence>
<keyword evidence="3" id="KW-0482">Metalloprotease</keyword>
<dbReference type="GO" id="GO:0004175">
    <property type="term" value="F:endopeptidase activity"/>
    <property type="evidence" value="ECO:0007669"/>
    <property type="project" value="UniProtKB-ARBA"/>
</dbReference>
<evidence type="ECO:0000256" key="1">
    <source>
        <dbReference type="SAM" id="Phobius"/>
    </source>
</evidence>
<feature type="domain" description="CAAX prenyl protease 2/Lysostaphin resistance protein A-like" evidence="2">
    <location>
        <begin position="142"/>
        <end position="241"/>
    </location>
</feature>